<dbReference type="PANTHER" id="PTHR44314">
    <property type="entry name" value="CILIA- AND FLAGELLA-ASSOCIATED PROTEIN 70"/>
    <property type="match status" value="1"/>
</dbReference>
<evidence type="ECO:0000256" key="1">
    <source>
        <dbReference type="ARBA" id="ARBA00022737"/>
    </source>
</evidence>
<accession>A0A834IG03</accession>
<dbReference type="SUPFAM" id="SSF48452">
    <property type="entry name" value="TPR-like"/>
    <property type="match status" value="3"/>
</dbReference>
<dbReference type="Gene3D" id="1.25.40.10">
    <property type="entry name" value="Tetratricopeptide repeat domain"/>
    <property type="match status" value="2"/>
</dbReference>
<feature type="compositionally biased region" description="Pro residues" evidence="3">
    <location>
        <begin position="546"/>
        <end position="555"/>
    </location>
</feature>
<name>A0A834IG03_RHYFE</name>
<dbReference type="SMART" id="SM00028">
    <property type="entry name" value="TPR"/>
    <property type="match status" value="5"/>
</dbReference>
<dbReference type="OrthoDB" id="10262375at2759"/>
<feature type="region of interest" description="Disordered" evidence="3">
    <location>
        <begin position="164"/>
        <end position="216"/>
    </location>
</feature>
<keyword evidence="5" id="KW-1185">Reference proteome</keyword>
<sequence>MSNLVKDETKEIDASKIKVDSDPKEVTSEINNSIKTIVITIESYKNLTPLYPVSDIKAQLKYLESDVGETSLTPVVVDEYLKVNETFQLQVDTSSIKDVDMLASNPIFLTTFQSSGTLDASLYEQLKEVDVTKPETDVISLFSMYEAFTGEKVQIDDIKEKTKGKSSKTAKKSADKDKKSKSKQTSKGSKGSKKDITRGSKLSKGSKSSATSDDTSKSGEVAIKSELYGMCTIDLIPLFYGETKFTEKILLRPVKQSCLLLNTHKRYPEVTVTIEVKENDKLLEIPNILHFTIESIFNPPTLMVEDMETKICAMFPLGNLSASPMIFYNPKIVQKSPENEIPKRWPCIHDIGHNANTTKYFIDTEIEKIKNKTQLDIKQAYKSDSPRIEYNYLKRNILLNEGLKILAAHIKNHRKIVLELFVTPRTKTKADAATEEIGVESFKVKPGKVPTHLHLMAVLDVVSLLYPGVTRVRTAVPLQTFTYEEAEKSGLTDSFFFPKPKAEASVVKPSKLKLDTVKKKKGSDKKDKSTASKEEKNLAGQLPVKPEAPPTPEPSVPVYDENGQQCFIIVEIELLKSIYPKRDLEEVELDLYQLQMEAMNTPKTILSKKVATDLYRQTVHDIVTDLNKHYSDYNEKKMAIPQKDYGAFINYLHQVGAYNSYLSSMTNTATLLVNNKYKCQDEDLKNSTLYQNLVSEIYTELISEMHAILNSLVCSGLTPPFVRKNPPDYIYFFARETTEINQLTISERIYLERLINDGQGNPDFWFDFAIFNMEQNQTEKAMECIKEAVCIDAHHRNSLVMFGVLLYEKQKIQQSETCFLSLMITESKWARGWCILYLYYEKCGRLDGMDMALDMATNYADQPKSKNYFDDFDDLAWSVKNIPNTIFFNTAILLLKMRLYSWVELALSHEITVPKYYGYVNYMLAAVQYYKRNYDHAFEHINEAKEFQGGDFAILGLSGHILFAQNNLTEAKEEYFHVIESFDRPDDIHLTYLNFSNILERLGDDQTARKLILIACKYHPTPHVWLTAGKLYFKQNDVLSAEECLTQANMADNKNAEVWAYLTLINFKLTRLDEAQQCYQQAIKNKFADVSLDSAIKDEFKKIYF</sequence>
<proteinExistence type="predicted"/>
<dbReference type="GO" id="GO:0070062">
    <property type="term" value="C:extracellular exosome"/>
    <property type="evidence" value="ECO:0007669"/>
    <property type="project" value="TreeGrafter"/>
</dbReference>
<dbReference type="AlphaFoldDB" id="A0A834IG03"/>
<dbReference type="Proteomes" id="UP000625711">
    <property type="component" value="Unassembled WGS sequence"/>
</dbReference>
<comment type="caution">
    <text evidence="4">The sequence shown here is derived from an EMBL/GenBank/DDBJ whole genome shotgun (WGS) entry which is preliminary data.</text>
</comment>
<dbReference type="EMBL" id="JAACXV010000403">
    <property type="protein sequence ID" value="KAF7278347.1"/>
    <property type="molecule type" value="Genomic_DNA"/>
</dbReference>
<dbReference type="GO" id="GO:0031514">
    <property type="term" value="C:motile cilium"/>
    <property type="evidence" value="ECO:0007669"/>
    <property type="project" value="TreeGrafter"/>
</dbReference>
<evidence type="ECO:0000313" key="5">
    <source>
        <dbReference type="Proteomes" id="UP000625711"/>
    </source>
</evidence>
<feature type="compositionally biased region" description="Low complexity" evidence="3">
    <location>
        <begin position="199"/>
        <end position="213"/>
    </location>
</feature>
<organism evidence="4 5">
    <name type="scientific">Rhynchophorus ferrugineus</name>
    <name type="common">Red palm weevil</name>
    <name type="synonym">Curculio ferrugineus</name>
    <dbReference type="NCBI Taxonomy" id="354439"/>
    <lineage>
        <taxon>Eukaryota</taxon>
        <taxon>Metazoa</taxon>
        <taxon>Ecdysozoa</taxon>
        <taxon>Arthropoda</taxon>
        <taxon>Hexapoda</taxon>
        <taxon>Insecta</taxon>
        <taxon>Pterygota</taxon>
        <taxon>Neoptera</taxon>
        <taxon>Endopterygota</taxon>
        <taxon>Coleoptera</taxon>
        <taxon>Polyphaga</taxon>
        <taxon>Cucujiformia</taxon>
        <taxon>Curculionidae</taxon>
        <taxon>Dryophthorinae</taxon>
        <taxon>Rhynchophorus</taxon>
    </lineage>
</organism>
<dbReference type="GO" id="GO:0003341">
    <property type="term" value="P:cilium movement"/>
    <property type="evidence" value="ECO:0007669"/>
    <property type="project" value="TreeGrafter"/>
</dbReference>
<protein>
    <submittedName>
        <fullName evidence="4">Uncharacterized protein</fullName>
    </submittedName>
</protein>
<dbReference type="GO" id="GO:0060271">
    <property type="term" value="P:cilium assembly"/>
    <property type="evidence" value="ECO:0007669"/>
    <property type="project" value="TreeGrafter"/>
</dbReference>
<dbReference type="InterPro" id="IPR019734">
    <property type="entry name" value="TPR_rpt"/>
</dbReference>
<evidence type="ECO:0000256" key="3">
    <source>
        <dbReference type="SAM" id="MobiDB-lite"/>
    </source>
</evidence>
<dbReference type="PANTHER" id="PTHR44314:SF1">
    <property type="entry name" value="CILIA- AND FLAGELLA-ASSOCIATED PROTEIN 70"/>
    <property type="match status" value="1"/>
</dbReference>
<feature type="compositionally biased region" description="Basic and acidic residues" evidence="3">
    <location>
        <begin position="524"/>
        <end position="537"/>
    </location>
</feature>
<feature type="region of interest" description="Disordered" evidence="3">
    <location>
        <begin position="517"/>
        <end position="557"/>
    </location>
</feature>
<reference evidence="4" key="1">
    <citation type="submission" date="2020-08" db="EMBL/GenBank/DDBJ databases">
        <title>Genome sequencing and assembly of the red palm weevil Rhynchophorus ferrugineus.</title>
        <authorList>
            <person name="Dias G.B."/>
            <person name="Bergman C.M."/>
            <person name="Manee M."/>
        </authorList>
    </citation>
    <scope>NUCLEOTIDE SEQUENCE</scope>
    <source>
        <strain evidence="4">AA-2017</strain>
        <tissue evidence="4">Whole larva</tissue>
    </source>
</reference>
<keyword evidence="2" id="KW-0802">TPR repeat</keyword>
<keyword evidence="1" id="KW-0677">Repeat</keyword>
<evidence type="ECO:0000313" key="4">
    <source>
        <dbReference type="EMBL" id="KAF7278347.1"/>
    </source>
</evidence>
<gene>
    <name evidence="4" type="ORF">GWI33_008562</name>
</gene>
<evidence type="ECO:0000256" key="2">
    <source>
        <dbReference type="ARBA" id="ARBA00022803"/>
    </source>
</evidence>
<dbReference type="InterPro" id="IPR011990">
    <property type="entry name" value="TPR-like_helical_dom_sf"/>
</dbReference>
<dbReference type="InterPro" id="IPR052628">
    <property type="entry name" value="CFAP70"/>
</dbReference>